<dbReference type="InterPro" id="IPR050396">
    <property type="entry name" value="Glycosyltr_51/Transpeptidase"/>
</dbReference>
<comment type="subcellular location">
    <subcellularLocation>
        <location evidence="1">Cell membrane</location>
    </subcellularLocation>
</comment>
<keyword evidence="13" id="KW-0511">Multifunctional enzyme</keyword>
<comment type="similarity">
    <text evidence="3">In the N-terminal section; belongs to the glycosyltransferase 51 family.</text>
</comment>
<keyword evidence="6" id="KW-0645">Protease</keyword>
<dbReference type="FunFam" id="1.10.3810.10:FF:000001">
    <property type="entry name" value="Penicillin-binding protein 1A"/>
    <property type="match status" value="1"/>
</dbReference>
<evidence type="ECO:0000313" key="22">
    <source>
        <dbReference type="Proteomes" id="UP000300879"/>
    </source>
</evidence>
<evidence type="ECO:0000256" key="5">
    <source>
        <dbReference type="ARBA" id="ARBA00022645"/>
    </source>
</evidence>
<dbReference type="SUPFAM" id="SSF53955">
    <property type="entry name" value="Lysozyme-like"/>
    <property type="match status" value="1"/>
</dbReference>
<dbReference type="OrthoDB" id="9766909at2"/>
<reference evidence="21 22" key="1">
    <citation type="submission" date="2019-05" db="EMBL/GenBank/DDBJ databases">
        <authorList>
            <person name="Chen C."/>
        </authorList>
    </citation>
    <scope>NUCLEOTIDE SEQUENCE [LARGE SCALE GENOMIC DNA]</scope>
    <source>
        <strain evidence="21 22">HB172198</strain>
    </source>
</reference>
<dbReference type="Pfam" id="PF00905">
    <property type="entry name" value="Transpeptidase"/>
    <property type="match status" value="1"/>
</dbReference>
<evidence type="ECO:0000256" key="17">
    <source>
        <dbReference type="SAM" id="MobiDB-lite"/>
    </source>
</evidence>
<evidence type="ECO:0000259" key="19">
    <source>
        <dbReference type="Pfam" id="PF00905"/>
    </source>
</evidence>
<dbReference type="Gene3D" id="1.10.3810.10">
    <property type="entry name" value="Biosynthetic peptidoglycan transglycosylase-like"/>
    <property type="match status" value="1"/>
</dbReference>
<dbReference type="GO" id="GO:0005886">
    <property type="term" value="C:plasma membrane"/>
    <property type="evidence" value="ECO:0007669"/>
    <property type="project" value="UniProtKB-SubCell"/>
</dbReference>
<dbReference type="InterPro" id="IPR001460">
    <property type="entry name" value="PCN-bd_Tpept"/>
</dbReference>
<evidence type="ECO:0000259" key="20">
    <source>
        <dbReference type="Pfam" id="PF00912"/>
    </source>
</evidence>
<dbReference type="Proteomes" id="UP000300879">
    <property type="component" value="Chromosome"/>
</dbReference>
<keyword evidence="18" id="KW-0812">Transmembrane</keyword>
<feature type="domain" description="Glycosyl transferase family 51" evidence="20">
    <location>
        <begin position="62"/>
        <end position="238"/>
    </location>
</feature>
<evidence type="ECO:0000256" key="13">
    <source>
        <dbReference type="ARBA" id="ARBA00023268"/>
    </source>
</evidence>
<dbReference type="NCBIfam" id="TIGR02074">
    <property type="entry name" value="PBP_1a_fam"/>
    <property type="match status" value="1"/>
</dbReference>
<accession>A0A4P8XFA1</accession>
<dbReference type="InterPro" id="IPR001264">
    <property type="entry name" value="Glyco_trans_51"/>
</dbReference>
<feature type="compositionally biased region" description="Basic and acidic residues" evidence="17">
    <location>
        <begin position="660"/>
        <end position="675"/>
    </location>
</feature>
<evidence type="ECO:0000256" key="11">
    <source>
        <dbReference type="ARBA" id="ARBA00022984"/>
    </source>
</evidence>
<keyword evidence="9" id="KW-0378">Hydrolase</keyword>
<evidence type="ECO:0000256" key="10">
    <source>
        <dbReference type="ARBA" id="ARBA00022960"/>
    </source>
</evidence>
<dbReference type="GO" id="GO:0009002">
    <property type="term" value="F:serine-type D-Ala-D-Ala carboxypeptidase activity"/>
    <property type="evidence" value="ECO:0007669"/>
    <property type="project" value="UniProtKB-EC"/>
</dbReference>
<feature type="domain" description="Penicillin-binding protein transpeptidase" evidence="19">
    <location>
        <begin position="330"/>
        <end position="598"/>
    </location>
</feature>
<keyword evidence="22" id="KW-1185">Reference proteome</keyword>
<organism evidence="21 22">
    <name type="scientific">Paenibacillus algicola</name>
    <dbReference type="NCBI Taxonomy" id="2565926"/>
    <lineage>
        <taxon>Bacteria</taxon>
        <taxon>Bacillati</taxon>
        <taxon>Bacillota</taxon>
        <taxon>Bacilli</taxon>
        <taxon>Bacillales</taxon>
        <taxon>Paenibacillaceae</taxon>
        <taxon>Paenibacillus</taxon>
    </lineage>
</organism>
<name>A0A4P8XFA1_9BACL</name>
<dbReference type="PANTHER" id="PTHR32282">
    <property type="entry name" value="BINDING PROTEIN TRANSPEPTIDASE, PUTATIVE-RELATED"/>
    <property type="match status" value="1"/>
</dbReference>
<evidence type="ECO:0000256" key="8">
    <source>
        <dbReference type="ARBA" id="ARBA00022679"/>
    </source>
</evidence>
<evidence type="ECO:0000256" key="3">
    <source>
        <dbReference type="ARBA" id="ARBA00007739"/>
    </source>
</evidence>
<dbReference type="EMBL" id="CP040396">
    <property type="protein sequence ID" value="QCT00838.1"/>
    <property type="molecule type" value="Genomic_DNA"/>
</dbReference>
<comment type="catalytic activity">
    <reaction evidence="16">
        <text>[GlcNAc-(1-&gt;4)-Mur2Ac(oyl-L-Ala-gamma-D-Glu-L-Lys-D-Ala-D-Ala)](n)-di-trans,octa-cis-undecaprenyl diphosphate + beta-D-GlcNAc-(1-&gt;4)-Mur2Ac(oyl-L-Ala-gamma-D-Glu-L-Lys-D-Ala-D-Ala)-di-trans,octa-cis-undecaprenyl diphosphate = [GlcNAc-(1-&gt;4)-Mur2Ac(oyl-L-Ala-gamma-D-Glu-L-Lys-D-Ala-D-Ala)](n+1)-di-trans,octa-cis-undecaprenyl diphosphate + di-trans,octa-cis-undecaprenyl diphosphate + H(+)</text>
        <dbReference type="Rhea" id="RHEA:23708"/>
        <dbReference type="Rhea" id="RHEA-COMP:9602"/>
        <dbReference type="Rhea" id="RHEA-COMP:9603"/>
        <dbReference type="ChEBI" id="CHEBI:15378"/>
        <dbReference type="ChEBI" id="CHEBI:58405"/>
        <dbReference type="ChEBI" id="CHEBI:60033"/>
        <dbReference type="ChEBI" id="CHEBI:78435"/>
        <dbReference type="EC" id="2.4.99.28"/>
    </reaction>
</comment>
<dbReference type="GO" id="GO:0008955">
    <property type="term" value="F:peptidoglycan glycosyltransferase activity"/>
    <property type="evidence" value="ECO:0007669"/>
    <property type="project" value="UniProtKB-EC"/>
</dbReference>
<evidence type="ECO:0000256" key="2">
    <source>
        <dbReference type="ARBA" id="ARBA00007090"/>
    </source>
</evidence>
<keyword evidence="10" id="KW-0133">Cell shape</keyword>
<evidence type="ECO:0000256" key="18">
    <source>
        <dbReference type="SAM" id="Phobius"/>
    </source>
</evidence>
<gene>
    <name evidence="21" type="ORF">E6C60_0111</name>
</gene>
<dbReference type="AlphaFoldDB" id="A0A4P8XFA1"/>
<evidence type="ECO:0000256" key="12">
    <source>
        <dbReference type="ARBA" id="ARBA00023136"/>
    </source>
</evidence>
<comment type="catalytic activity">
    <reaction evidence="15">
        <text>Preferential cleavage: (Ac)2-L-Lys-D-Ala-|-D-Ala. Also transpeptidation of peptidyl-alanyl moieties that are N-acyl substituents of D-alanine.</text>
        <dbReference type="EC" id="3.4.16.4"/>
    </reaction>
</comment>
<evidence type="ECO:0000256" key="7">
    <source>
        <dbReference type="ARBA" id="ARBA00022676"/>
    </source>
</evidence>
<dbReference type="InterPro" id="IPR023346">
    <property type="entry name" value="Lysozyme-like_dom_sf"/>
</dbReference>
<dbReference type="KEGG" id="palo:E6C60_0111"/>
<keyword evidence="12 18" id="KW-0472">Membrane</keyword>
<protein>
    <submittedName>
        <fullName evidence="21">Penicillin-binding protein, 1A family</fullName>
    </submittedName>
</protein>
<keyword evidence="7" id="KW-0328">Glycosyltransferase</keyword>
<dbReference type="GO" id="GO:0008658">
    <property type="term" value="F:penicillin binding"/>
    <property type="evidence" value="ECO:0007669"/>
    <property type="project" value="InterPro"/>
</dbReference>
<feature type="transmembrane region" description="Helical" evidence="18">
    <location>
        <begin position="21"/>
        <end position="43"/>
    </location>
</feature>
<evidence type="ECO:0000256" key="1">
    <source>
        <dbReference type="ARBA" id="ARBA00004236"/>
    </source>
</evidence>
<keyword evidence="11" id="KW-0573">Peptidoglycan synthesis</keyword>
<dbReference type="GO" id="GO:0008360">
    <property type="term" value="P:regulation of cell shape"/>
    <property type="evidence" value="ECO:0007669"/>
    <property type="project" value="UniProtKB-KW"/>
</dbReference>
<proteinExistence type="inferred from homology"/>
<dbReference type="InterPro" id="IPR012338">
    <property type="entry name" value="Beta-lactam/transpept-like"/>
</dbReference>
<keyword evidence="14" id="KW-0961">Cell wall biogenesis/degradation</keyword>
<keyword evidence="18" id="KW-1133">Transmembrane helix</keyword>
<dbReference type="RefSeq" id="WP_138223981.1">
    <property type="nucleotide sequence ID" value="NZ_CP040396.1"/>
</dbReference>
<evidence type="ECO:0000256" key="16">
    <source>
        <dbReference type="ARBA" id="ARBA00049902"/>
    </source>
</evidence>
<evidence type="ECO:0000256" key="14">
    <source>
        <dbReference type="ARBA" id="ARBA00023316"/>
    </source>
</evidence>
<feature type="region of interest" description="Disordered" evidence="17">
    <location>
        <begin position="648"/>
        <end position="675"/>
    </location>
</feature>
<dbReference type="SUPFAM" id="SSF56601">
    <property type="entry name" value="beta-lactamase/transpeptidase-like"/>
    <property type="match status" value="1"/>
</dbReference>
<sequence length="690" mass="76070">MNGSQPFSRKRRKPWPLRLAISLAVVCLLAVLAGAGVLGYLYITPLPVAKTERASRLLDSQGEVIATFSPDGRTSDRVELSHISPLLIQATLAVEDRKFYQHPGFDLKGMARAVLVNLQHWNSKQGASTLTQQLARNLYLSHEKTLERKLKEARYTVQLEMKYSKDDILEMYLNEIYYGHGAYGIESAARLYFDKSAKELNLAESAMLAGIPKGPTYYSPYNHLENAMNRQKLVLQAMVESGDITQQEAEKASSAQLALLPQDRQENKAVASYFRDYVKGLLTSTFQITEQQLQQGGLDIYTTLDPRAQAAAEAAVAAELKGDTELETALVSVDPRNGHLKAMVGGRNYRQNQYNHALAQTRQPGSAFKPIMYLAALSSRQMTSVTLFNSQPTLFHYDDNRKTYQPSNFGGKYWGEINMKQAIAASDNIYAVNTIMQIGTDQVTDMARRMGITSSLEEVPSLALGTSPVSPLEMASAFSTLAGGGRRMPVTAILSITDAAGRKLYTAPEAVGEQVVEPAAAYILTRMMESVFEDGGTGRRVSALMKRPVAGKTGTTDTDAWLVGYTPELATAVWVGYDKGREISTSEARHAAPIFAQFTEEVLENVPPKIFPIPEGVVSLYIDPTTGLRAGPDCPAKTLEVFLPGTEPSEYCSHGGEPASAEKEDTLGDAEKQKQQEHSWWSHFKRWWVE</sequence>
<dbReference type="Pfam" id="PF00912">
    <property type="entry name" value="Transgly"/>
    <property type="match status" value="1"/>
</dbReference>
<dbReference type="GO" id="GO:0071555">
    <property type="term" value="P:cell wall organization"/>
    <property type="evidence" value="ECO:0007669"/>
    <property type="project" value="UniProtKB-KW"/>
</dbReference>
<evidence type="ECO:0000256" key="15">
    <source>
        <dbReference type="ARBA" id="ARBA00034000"/>
    </source>
</evidence>
<dbReference type="GO" id="GO:0009252">
    <property type="term" value="P:peptidoglycan biosynthetic process"/>
    <property type="evidence" value="ECO:0007669"/>
    <property type="project" value="UniProtKB-KW"/>
</dbReference>
<keyword evidence="5" id="KW-0121">Carboxypeptidase</keyword>
<keyword evidence="4" id="KW-1003">Cell membrane</keyword>
<dbReference type="GO" id="GO:0006508">
    <property type="term" value="P:proteolysis"/>
    <property type="evidence" value="ECO:0007669"/>
    <property type="project" value="UniProtKB-KW"/>
</dbReference>
<evidence type="ECO:0000256" key="6">
    <source>
        <dbReference type="ARBA" id="ARBA00022670"/>
    </source>
</evidence>
<evidence type="ECO:0000256" key="4">
    <source>
        <dbReference type="ARBA" id="ARBA00022475"/>
    </source>
</evidence>
<evidence type="ECO:0000313" key="21">
    <source>
        <dbReference type="EMBL" id="QCT00838.1"/>
    </source>
</evidence>
<dbReference type="Gene3D" id="3.40.710.10">
    <property type="entry name" value="DD-peptidase/beta-lactamase superfamily"/>
    <property type="match status" value="1"/>
</dbReference>
<evidence type="ECO:0000256" key="9">
    <source>
        <dbReference type="ARBA" id="ARBA00022801"/>
    </source>
</evidence>
<dbReference type="InterPro" id="IPR036950">
    <property type="entry name" value="PBP_transglycosylase"/>
</dbReference>
<keyword evidence="8" id="KW-0808">Transferase</keyword>
<dbReference type="PANTHER" id="PTHR32282:SF11">
    <property type="entry name" value="PENICILLIN-BINDING PROTEIN 1B"/>
    <property type="match status" value="1"/>
</dbReference>
<comment type="similarity">
    <text evidence="2">In the C-terminal section; belongs to the transpeptidase family.</text>
</comment>
<dbReference type="GO" id="GO:0030288">
    <property type="term" value="C:outer membrane-bounded periplasmic space"/>
    <property type="evidence" value="ECO:0007669"/>
    <property type="project" value="TreeGrafter"/>
</dbReference>